<evidence type="ECO:0000313" key="4">
    <source>
        <dbReference type="EMBL" id="SUY28415.1"/>
    </source>
</evidence>
<dbReference type="SUPFAM" id="SSF53850">
    <property type="entry name" value="Periplasmic binding protein-like II"/>
    <property type="match status" value="1"/>
</dbReference>
<gene>
    <name evidence="4" type="primary">potD_6</name>
    <name evidence="4" type="ORF">NCTC10684_05133</name>
</gene>
<proteinExistence type="predicted"/>
<dbReference type="PANTHER" id="PTHR30222">
    <property type="entry name" value="SPERMIDINE/PUTRESCINE-BINDING PERIPLASMIC PROTEIN"/>
    <property type="match status" value="1"/>
</dbReference>
<evidence type="ECO:0000256" key="3">
    <source>
        <dbReference type="SAM" id="SignalP"/>
    </source>
</evidence>
<dbReference type="PANTHER" id="PTHR30222:SF2">
    <property type="entry name" value="ABC TRANSPORTER SUBSTRATE-BINDING PROTEIN"/>
    <property type="match status" value="1"/>
</dbReference>
<dbReference type="InterPro" id="IPR006059">
    <property type="entry name" value="SBP"/>
</dbReference>
<dbReference type="EMBL" id="UFSM01000002">
    <property type="protein sequence ID" value="SUY28415.1"/>
    <property type="molecule type" value="Genomic_DNA"/>
</dbReference>
<name>A0A381IKH2_AMIAI</name>
<protein>
    <submittedName>
        <fullName evidence="4">Spermidine/putrescine-binding periplasmic protein</fullName>
    </submittedName>
</protein>
<dbReference type="Proteomes" id="UP000254701">
    <property type="component" value="Unassembled WGS sequence"/>
</dbReference>
<keyword evidence="2" id="KW-0574">Periplasm</keyword>
<evidence type="ECO:0000313" key="5">
    <source>
        <dbReference type="Proteomes" id="UP000254701"/>
    </source>
</evidence>
<dbReference type="Gene3D" id="3.40.190.10">
    <property type="entry name" value="Periplasmic binding protein-like II"/>
    <property type="match status" value="2"/>
</dbReference>
<reference evidence="4 5" key="1">
    <citation type="submission" date="2018-06" db="EMBL/GenBank/DDBJ databases">
        <authorList>
            <consortium name="Pathogen Informatics"/>
            <person name="Doyle S."/>
        </authorList>
    </citation>
    <scope>NUCLEOTIDE SEQUENCE [LARGE SCALE GENOMIC DNA]</scope>
    <source>
        <strain evidence="4 5">NCTC10684</strain>
    </source>
</reference>
<sequence length="351" mass="38241">MNLRTIMLAAVVASAGLAAPIGAAARDFTIASWGGAYQDGLREIFFTPFGKAEGVTFLEDTYLGGWAQFEAMKSTGVYNWDVVQVETTELFKGCEDGTFLKLDWNKIAQRGDLVKGAASTCGLGAVIAGHVLAFNNDKISEKPTGLADFWDAAKWPGKRGMRKGPKYNLELALLADGVEPTNVYEVLSDPAGVDRAFAKLDQIKPTLQFWESGAQPIQWLTSGDVVMAIAYNGRVDGAVKNGQPIGAVWNRFTYDMDQWVVLANSEHQDAGYKFLNFYIDPKREAALAERVGYGVPNQKATDFIPADGQANLPLGDKMAGGLFAGSDEAMAFWLDHDEELTERWNAWSSAN</sequence>
<dbReference type="AlphaFoldDB" id="A0A381IKH2"/>
<organism evidence="4 5">
    <name type="scientific">Aminobacter aminovorans</name>
    <name type="common">Chelatobacter heintzii</name>
    <dbReference type="NCBI Taxonomy" id="83263"/>
    <lineage>
        <taxon>Bacteria</taxon>
        <taxon>Pseudomonadati</taxon>
        <taxon>Pseudomonadota</taxon>
        <taxon>Alphaproteobacteria</taxon>
        <taxon>Hyphomicrobiales</taxon>
        <taxon>Phyllobacteriaceae</taxon>
        <taxon>Aminobacter</taxon>
    </lineage>
</organism>
<keyword evidence="1 3" id="KW-0732">Signal</keyword>
<feature type="chain" id="PRO_5017037164" evidence="3">
    <location>
        <begin position="26"/>
        <end position="351"/>
    </location>
</feature>
<evidence type="ECO:0000256" key="2">
    <source>
        <dbReference type="ARBA" id="ARBA00022764"/>
    </source>
</evidence>
<feature type="signal peptide" evidence="3">
    <location>
        <begin position="1"/>
        <end position="25"/>
    </location>
</feature>
<dbReference type="Pfam" id="PF13416">
    <property type="entry name" value="SBP_bac_8"/>
    <property type="match status" value="1"/>
</dbReference>
<evidence type="ECO:0000256" key="1">
    <source>
        <dbReference type="ARBA" id="ARBA00022729"/>
    </source>
</evidence>
<accession>A0A381IKH2</accession>
<dbReference type="CDD" id="cd13589">
    <property type="entry name" value="PBP2_polyamine_RpCGA009"/>
    <property type="match status" value="1"/>
</dbReference>